<dbReference type="Proteomes" id="UP000283509">
    <property type="component" value="Unassembled WGS sequence"/>
</dbReference>
<protein>
    <recommendedName>
        <fullName evidence="3">NACHT domain-containing protein</fullName>
    </recommendedName>
</protein>
<dbReference type="Gene3D" id="3.40.50.300">
    <property type="entry name" value="P-loop containing nucleotide triphosphate hydrolases"/>
    <property type="match status" value="1"/>
</dbReference>
<evidence type="ECO:0000313" key="1">
    <source>
        <dbReference type="EMBL" id="ROT64019.1"/>
    </source>
</evidence>
<dbReference type="InterPro" id="IPR027417">
    <property type="entry name" value="P-loop_NTPase"/>
</dbReference>
<accession>A0A3R7M0J8</accession>
<proteinExistence type="predicted"/>
<organism evidence="1 2">
    <name type="scientific">Penaeus vannamei</name>
    <name type="common">Whiteleg shrimp</name>
    <name type="synonym">Litopenaeus vannamei</name>
    <dbReference type="NCBI Taxonomy" id="6689"/>
    <lineage>
        <taxon>Eukaryota</taxon>
        <taxon>Metazoa</taxon>
        <taxon>Ecdysozoa</taxon>
        <taxon>Arthropoda</taxon>
        <taxon>Crustacea</taxon>
        <taxon>Multicrustacea</taxon>
        <taxon>Malacostraca</taxon>
        <taxon>Eumalacostraca</taxon>
        <taxon>Eucarida</taxon>
        <taxon>Decapoda</taxon>
        <taxon>Dendrobranchiata</taxon>
        <taxon>Penaeoidea</taxon>
        <taxon>Penaeidae</taxon>
        <taxon>Penaeus</taxon>
    </lineage>
</organism>
<dbReference type="SUPFAM" id="SSF52540">
    <property type="entry name" value="P-loop containing nucleoside triphosphate hydrolases"/>
    <property type="match status" value="1"/>
</dbReference>
<reference evidence="1 2" key="2">
    <citation type="submission" date="2019-01" db="EMBL/GenBank/DDBJ databases">
        <title>The decoding of complex shrimp genome reveals the adaptation for benthos swimmer, frequently molting mechanism and breeding impact on genome.</title>
        <authorList>
            <person name="Sun Y."/>
            <person name="Gao Y."/>
            <person name="Yu Y."/>
        </authorList>
    </citation>
    <scope>NUCLEOTIDE SEQUENCE [LARGE SCALE GENOMIC DNA]</scope>
    <source>
        <tissue evidence="1">Muscle</tissue>
    </source>
</reference>
<sequence>MHETPGLDGTEFDNRLRSLQKLLKETWKKIEYAFRIDTEHEIKKMETDLKKIKEGPFEDLRVYLKELQDSMDNEGVASMKEIYKSYLSEAPDVYLLEEGPGTRQHTKILEIFTEMQIIYDGGVDKIDFRDWLTAIENERDKNSKQSKFLLVEGVAGVGKTTLSRKIVLDWSDGNDTMDHLLDNQSTGGSPTTSCALPCCGNFPQRGSTATELFEATLDEIKKKLNNRQPGRDIPRSREVDGSSSSHIEDLIRSSQNVFTHLLTKCNGTFCKLIAPQIVQGDNFIGIDEARVQAYNSILPHCTDIASISLRIEKDPKDILCLEELLQLLAEKQWELTLYLMDENKHPKLHGSCLEQEIQQFSNCKLDTIQGQLSYSSLESLPQCLTELGTSVATEDQYNAIRPFLAELDIRLPCLKTFREYL</sequence>
<reference evidence="1 2" key="1">
    <citation type="submission" date="2018-04" db="EMBL/GenBank/DDBJ databases">
        <authorList>
            <person name="Zhang X."/>
            <person name="Yuan J."/>
            <person name="Li F."/>
            <person name="Xiang J."/>
        </authorList>
    </citation>
    <scope>NUCLEOTIDE SEQUENCE [LARGE SCALE GENOMIC DNA]</scope>
    <source>
        <tissue evidence="1">Muscle</tissue>
    </source>
</reference>
<comment type="caution">
    <text evidence="1">The sequence shown here is derived from an EMBL/GenBank/DDBJ whole genome shotgun (WGS) entry which is preliminary data.</text>
</comment>
<evidence type="ECO:0008006" key="3">
    <source>
        <dbReference type="Google" id="ProtNLM"/>
    </source>
</evidence>
<gene>
    <name evidence="1" type="ORF">C7M84_018061</name>
</gene>
<evidence type="ECO:0000313" key="2">
    <source>
        <dbReference type="Proteomes" id="UP000283509"/>
    </source>
</evidence>
<dbReference type="OrthoDB" id="6346464at2759"/>
<dbReference type="AlphaFoldDB" id="A0A3R7M0J8"/>
<name>A0A3R7M0J8_PENVA</name>
<dbReference type="EMBL" id="QCYY01003338">
    <property type="protein sequence ID" value="ROT64019.1"/>
    <property type="molecule type" value="Genomic_DNA"/>
</dbReference>
<keyword evidence="2" id="KW-1185">Reference proteome</keyword>